<accession>A0A7C1GYE4</accession>
<gene>
    <name evidence="3" type="ORF">ENN47_00065</name>
</gene>
<keyword evidence="1" id="KW-0472">Membrane</keyword>
<keyword evidence="1" id="KW-1133">Transmembrane helix</keyword>
<dbReference type="Proteomes" id="UP000886198">
    <property type="component" value="Unassembled WGS sequence"/>
</dbReference>
<dbReference type="Pfam" id="PF01970">
    <property type="entry name" value="TctA"/>
    <property type="match status" value="1"/>
</dbReference>
<organism evidence="3">
    <name type="scientific">Mesotoga infera</name>
    <dbReference type="NCBI Taxonomy" id="1236046"/>
    <lineage>
        <taxon>Bacteria</taxon>
        <taxon>Thermotogati</taxon>
        <taxon>Thermotogota</taxon>
        <taxon>Thermotogae</taxon>
        <taxon>Kosmotogales</taxon>
        <taxon>Kosmotogaceae</taxon>
        <taxon>Mesotoga</taxon>
    </lineage>
</organism>
<feature type="domain" description="DUF112" evidence="2">
    <location>
        <begin position="14"/>
        <end position="432"/>
    </location>
</feature>
<name>A0A7C1GYE4_9BACT</name>
<keyword evidence="1" id="KW-0812">Transmembrane</keyword>
<dbReference type="EMBL" id="DSBT01000003">
    <property type="protein sequence ID" value="HDP76584.1"/>
    <property type="molecule type" value="Genomic_DNA"/>
</dbReference>
<feature type="transmembrane region" description="Helical" evidence="1">
    <location>
        <begin position="198"/>
        <end position="218"/>
    </location>
</feature>
<reference evidence="3" key="1">
    <citation type="journal article" date="2020" name="mSystems">
        <title>Genome- and Community-Level Interaction Insights into Carbon Utilization and Element Cycling Functions of Hydrothermarchaeota in Hydrothermal Sediment.</title>
        <authorList>
            <person name="Zhou Z."/>
            <person name="Liu Y."/>
            <person name="Xu W."/>
            <person name="Pan J."/>
            <person name="Luo Z.H."/>
            <person name="Li M."/>
        </authorList>
    </citation>
    <scope>NUCLEOTIDE SEQUENCE [LARGE SCALE GENOMIC DNA]</scope>
    <source>
        <strain evidence="3">SpSt-1179</strain>
    </source>
</reference>
<feature type="transmembrane region" description="Helical" evidence="1">
    <location>
        <begin position="132"/>
        <end position="153"/>
    </location>
</feature>
<feature type="transmembrane region" description="Helical" evidence="1">
    <location>
        <begin position="348"/>
        <end position="372"/>
    </location>
</feature>
<feature type="transmembrane region" description="Helical" evidence="1">
    <location>
        <begin position="305"/>
        <end position="327"/>
    </location>
</feature>
<feature type="transmembrane region" description="Helical" evidence="1">
    <location>
        <begin position="54"/>
        <end position="76"/>
    </location>
</feature>
<dbReference type="PANTHER" id="PTHR35342">
    <property type="entry name" value="TRICARBOXYLIC TRANSPORT PROTEIN"/>
    <property type="match status" value="1"/>
</dbReference>
<sequence length="503" mass="52783">MIEQILAAIDLRFIFLVFVGAFAGLIVGAMPGLSVTMATAILVSVTFTWAVNDAMALMMGVYVVGVFSGAISAILVNIPGAPASVATTLDGFPMTMKGQAKKALRVATVYSFVGTLFGLIMLALLAKPVTKIALQFSPMDYFLLALFGLTTVGSLTSKNFLKGLISAALGVIISLIGIDPIMGTPRFTFGSMRLQAGISLIAALIGLFGFSEILVQIGQRSLDPISGKLGKEKVGFRQLLRHIPLSLQSAVIGTFIGALPGTGGPVASLIAYDQAKKTVRKPEVPFGEGAVEGIVASESANNACIGGALIPMLTLAVPGDAVTAVLLSAMYVHGLRPGPLLFTQTPDLFYVILAAGIIGSLSIIAFGISVAPLMARMVLIPKKILLPVVAILCIIGAYAINSSVFDVLIMAIFGLMGFIMRRKGYSVAPMVLGIVLGSLMDANFRRAVSLASASDNLLISMFSRPISLILIAFILISLLSNFKFVKTGVRKLFSRGSDKGQEE</sequence>
<proteinExistence type="predicted"/>
<feature type="transmembrane region" description="Helical" evidence="1">
    <location>
        <begin position="160"/>
        <end position="178"/>
    </location>
</feature>
<feature type="transmembrane region" description="Helical" evidence="1">
    <location>
        <begin position="384"/>
        <end position="413"/>
    </location>
</feature>
<comment type="caution">
    <text evidence="3">The sequence shown here is derived from an EMBL/GenBank/DDBJ whole genome shotgun (WGS) entry which is preliminary data.</text>
</comment>
<protein>
    <submittedName>
        <fullName evidence="3">C4-dicarboxylate ABC transporter permease</fullName>
    </submittedName>
</protein>
<dbReference type="PANTHER" id="PTHR35342:SF5">
    <property type="entry name" value="TRICARBOXYLIC TRANSPORT PROTEIN"/>
    <property type="match status" value="1"/>
</dbReference>
<evidence type="ECO:0000259" key="2">
    <source>
        <dbReference type="Pfam" id="PF01970"/>
    </source>
</evidence>
<feature type="transmembrane region" description="Helical" evidence="1">
    <location>
        <begin position="103"/>
        <end position="126"/>
    </location>
</feature>
<feature type="transmembrane region" description="Helical" evidence="1">
    <location>
        <begin position="464"/>
        <end position="485"/>
    </location>
</feature>
<evidence type="ECO:0000256" key="1">
    <source>
        <dbReference type="SAM" id="Phobius"/>
    </source>
</evidence>
<dbReference type="AlphaFoldDB" id="A0A7C1GYE4"/>
<dbReference type="InterPro" id="IPR002823">
    <property type="entry name" value="DUF112_TM"/>
</dbReference>
<feature type="transmembrane region" description="Helical" evidence="1">
    <location>
        <begin position="12"/>
        <end position="42"/>
    </location>
</feature>
<evidence type="ECO:0000313" key="3">
    <source>
        <dbReference type="EMBL" id="HDP76584.1"/>
    </source>
</evidence>